<evidence type="ECO:0000256" key="1">
    <source>
        <dbReference type="SAM" id="Phobius"/>
    </source>
</evidence>
<organism evidence="2 3">
    <name type="scientific">Taylorella equigenitalis ATCC 35865</name>
    <dbReference type="NCBI Taxonomy" id="743973"/>
    <lineage>
        <taxon>Bacteria</taxon>
        <taxon>Pseudomonadati</taxon>
        <taxon>Pseudomonadota</taxon>
        <taxon>Betaproteobacteria</taxon>
        <taxon>Burkholderiales</taxon>
        <taxon>Alcaligenaceae</taxon>
        <taxon>Taylorella</taxon>
    </lineage>
</organism>
<reference evidence="2 3" key="1">
    <citation type="journal article" date="2012" name="Vet. Microbiol.">
        <title>Comparative genomic analyses of the Taylorellae.</title>
        <authorList>
            <person name="Hauser H."/>
            <person name="Richter D.C."/>
            <person name="van Tonder A."/>
            <person name="Clark L."/>
            <person name="Preston A."/>
        </authorList>
    </citation>
    <scope>NUCLEOTIDE SEQUENCE [LARGE SCALE GENOMIC DNA]</scope>
    <source>
        <strain evidence="2 3">ATCC 35865</strain>
    </source>
</reference>
<keyword evidence="1" id="KW-0812">Transmembrane</keyword>
<keyword evidence="3" id="KW-1185">Reference proteome</keyword>
<gene>
    <name evidence="2" type="ORF">KUI_0896</name>
</gene>
<dbReference type="EMBL" id="CP003264">
    <property type="protein sequence ID" value="AFN35969.1"/>
    <property type="molecule type" value="Genomic_DNA"/>
</dbReference>
<feature type="transmembrane region" description="Helical" evidence="1">
    <location>
        <begin position="20"/>
        <end position="40"/>
    </location>
</feature>
<evidence type="ECO:0000313" key="3">
    <source>
        <dbReference type="Proteomes" id="UP000003121"/>
    </source>
</evidence>
<name>A0ABM5NAJ7_9BURK</name>
<dbReference type="Proteomes" id="UP000003121">
    <property type="component" value="Chromosome"/>
</dbReference>
<proteinExistence type="predicted"/>
<keyword evidence="1" id="KW-1133">Transmembrane helix</keyword>
<protein>
    <submittedName>
        <fullName evidence="2">Membrane protein</fullName>
    </submittedName>
</protein>
<keyword evidence="1" id="KW-0472">Membrane</keyword>
<accession>A0ABM5NAJ7</accession>
<sequence>MKDLKLNNSSDSKISGLAKFFYKFEDFLIIALWACVIPGIHYGTKLCLNIITLMNS</sequence>
<evidence type="ECO:0000313" key="2">
    <source>
        <dbReference type="EMBL" id="AFN35969.1"/>
    </source>
</evidence>